<evidence type="ECO:0000256" key="3">
    <source>
        <dbReference type="ARBA" id="ARBA00023163"/>
    </source>
</evidence>
<dbReference type="PROSITE" id="PS51005">
    <property type="entry name" value="NAC"/>
    <property type="match status" value="1"/>
</dbReference>
<feature type="domain" description="NAC" evidence="8">
    <location>
        <begin position="314"/>
        <end position="473"/>
    </location>
</feature>
<keyword evidence="6" id="KW-0812">Transmembrane</keyword>
<dbReference type="GO" id="GO:0004672">
    <property type="term" value="F:protein kinase activity"/>
    <property type="evidence" value="ECO:0007669"/>
    <property type="project" value="InterPro"/>
</dbReference>
<dbReference type="AlphaFoldDB" id="A0A6V7PTZ0"/>
<keyword evidence="6" id="KW-1133">Transmembrane helix</keyword>
<keyword evidence="6" id="KW-0472">Membrane</keyword>
<evidence type="ECO:0000256" key="2">
    <source>
        <dbReference type="ARBA" id="ARBA00023125"/>
    </source>
</evidence>
<sequence>MSSSSRGRHSASVAGDALVAAIALSLVALATALLLLCRRMRRADKENSGNTSGGGDGDDDESSVTAMLHAARPRPLRDIESATAGFHRSHVIHDGPHATVYKAVSPSGDVFAAKRVHPDVVLLNPGVAFGSAVKSLSFAGRHPNVVPVLGYSEAPGERIILTEYVAGVKTLDICLHGSAPNGTPFAGLLRWQLRIRIAAGAACGIAHLHGATALGIVHGRIKPANIMLDANFCARVSDYALPFPLQTNNRSGYDDGEGPPCKESDVYAFGVVLLELLSGRRGEEGTVVEWAVPMIRAGRVGEVADRRVAAPRDMRPIERMAKVATACVGNGRGEARVEKTPPSHRRLHPDDRRRRRHLLHSPERLPGVSRDGLIRHFFHRPSRAYTTGTRKRRKVHTADPQCGETRWHKTGKTRPVFGPEGNLLGYKKILVLYTSYGKQKKPEKTNWVTHQYHLGADDEEKDGELVVSKVFYQTQPRQCGGVREDAVRSSFKGQSSSSVDIEGDEVAYKEGHVAEFYGAGLLGYNQGGNGNGGSNSSKASSAHVIASFALHACGPSFIG</sequence>
<dbReference type="SUPFAM" id="SSF56112">
    <property type="entry name" value="Protein kinase-like (PK-like)"/>
    <property type="match status" value="1"/>
</dbReference>
<dbReference type="GO" id="GO:0005634">
    <property type="term" value="C:nucleus"/>
    <property type="evidence" value="ECO:0007669"/>
    <property type="project" value="TreeGrafter"/>
</dbReference>
<protein>
    <recommendedName>
        <fullName evidence="10">Protein kinase domain-containing protein</fullName>
    </recommendedName>
</protein>
<dbReference type="SUPFAM" id="SSF101941">
    <property type="entry name" value="NAC domain"/>
    <property type="match status" value="1"/>
</dbReference>
<feature type="domain" description="Protein kinase" evidence="7">
    <location>
        <begin position="86"/>
        <end position="365"/>
    </location>
</feature>
<organism evidence="9">
    <name type="scientific">Ananas comosus var. bracteatus</name>
    <name type="common">red pineapple</name>
    <dbReference type="NCBI Taxonomy" id="296719"/>
    <lineage>
        <taxon>Eukaryota</taxon>
        <taxon>Viridiplantae</taxon>
        <taxon>Streptophyta</taxon>
        <taxon>Embryophyta</taxon>
        <taxon>Tracheophyta</taxon>
        <taxon>Spermatophyta</taxon>
        <taxon>Magnoliopsida</taxon>
        <taxon>Liliopsida</taxon>
        <taxon>Poales</taxon>
        <taxon>Bromeliaceae</taxon>
        <taxon>Bromelioideae</taxon>
        <taxon>Ananas</taxon>
    </lineage>
</organism>
<keyword evidence="3" id="KW-0804">Transcription</keyword>
<name>A0A6V7PTZ0_ANACO</name>
<dbReference type="InterPro" id="IPR000719">
    <property type="entry name" value="Prot_kinase_dom"/>
</dbReference>
<gene>
    <name evidence="9" type="ORF">CB5_LOCUS17545</name>
</gene>
<dbReference type="PROSITE" id="PS50011">
    <property type="entry name" value="PROTEIN_KINASE_DOM"/>
    <property type="match status" value="1"/>
</dbReference>
<dbReference type="Pfam" id="PF07714">
    <property type="entry name" value="PK_Tyr_Ser-Thr"/>
    <property type="match status" value="1"/>
</dbReference>
<dbReference type="GO" id="GO:0005524">
    <property type="term" value="F:ATP binding"/>
    <property type="evidence" value="ECO:0007669"/>
    <property type="project" value="InterPro"/>
</dbReference>
<dbReference type="GO" id="GO:0003700">
    <property type="term" value="F:DNA-binding transcription factor activity"/>
    <property type="evidence" value="ECO:0007669"/>
    <property type="project" value="InterPro"/>
</dbReference>
<evidence type="ECO:0008006" key="10">
    <source>
        <dbReference type="Google" id="ProtNLM"/>
    </source>
</evidence>
<dbReference type="EMBL" id="LR862152">
    <property type="protein sequence ID" value="CAD1834334.1"/>
    <property type="molecule type" value="Genomic_DNA"/>
</dbReference>
<keyword evidence="2" id="KW-0238">DNA-binding</keyword>
<feature type="transmembrane region" description="Helical" evidence="6">
    <location>
        <begin position="17"/>
        <end position="37"/>
    </location>
</feature>
<dbReference type="Gene3D" id="1.10.510.10">
    <property type="entry name" value="Transferase(Phosphotransferase) domain 1"/>
    <property type="match status" value="1"/>
</dbReference>
<feature type="region of interest" description="Disordered" evidence="5">
    <location>
        <begin position="333"/>
        <end position="367"/>
    </location>
</feature>
<evidence type="ECO:0000256" key="4">
    <source>
        <dbReference type="ARBA" id="ARBA00023242"/>
    </source>
</evidence>
<dbReference type="InterPro" id="IPR036093">
    <property type="entry name" value="NAC_dom_sf"/>
</dbReference>
<dbReference type="PANTHER" id="PTHR31079">
    <property type="entry name" value="NAC DOMAIN-CONTAINING PROTEIN 73"/>
    <property type="match status" value="1"/>
</dbReference>
<proteinExistence type="predicted"/>
<dbReference type="GO" id="GO:0000976">
    <property type="term" value="F:transcription cis-regulatory region binding"/>
    <property type="evidence" value="ECO:0007669"/>
    <property type="project" value="TreeGrafter"/>
</dbReference>
<evidence type="ECO:0000259" key="7">
    <source>
        <dbReference type="PROSITE" id="PS50011"/>
    </source>
</evidence>
<dbReference type="InterPro" id="IPR001245">
    <property type="entry name" value="Ser-Thr/Tyr_kinase_cat_dom"/>
</dbReference>
<dbReference type="InterPro" id="IPR003441">
    <property type="entry name" value="NAC-dom"/>
</dbReference>
<keyword evidence="4" id="KW-0539">Nucleus</keyword>
<accession>A0A6V7PTZ0</accession>
<evidence type="ECO:0000259" key="8">
    <source>
        <dbReference type="PROSITE" id="PS51005"/>
    </source>
</evidence>
<dbReference type="InterPro" id="IPR011009">
    <property type="entry name" value="Kinase-like_dom_sf"/>
</dbReference>
<dbReference type="Pfam" id="PF02365">
    <property type="entry name" value="NAM"/>
    <property type="match status" value="1"/>
</dbReference>
<feature type="compositionally biased region" description="Basic residues" evidence="5">
    <location>
        <begin position="342"/>
        <end position="359"/>
    </location>
</feature>
<evidence type="ECO:0000313" key="9">
    <source>
        <dbReference type="EMBL" id="CAD1834334.1"/>
    </source>
</evidence>
<dbReference type="PANTHER" id="PTHR31079:SF20">
    <property type="entry name" value="NAC DOMAIN-CONTAINING PROTEIN 10"/>
    <property type="match status" value="1"/>
</dbReference>
<dbReference type="Gene3D" id="3.30.200.20">
    <property type="entry name" value="Phosphorylase Kinase, domain 1"/>
    <property type="match status" value="1"/>
</dbReference>
<reference evidence="9" key="1">
    <citation type="submission" date="2020-07" db="EMBL/GenBank/DDBJ databases">
        <authorList>
            <person name="Lin J."/>
        </authorList>
    </citation>
    <scope>NUCLEOTIDE SEQUENCE</scope>
</reference>
<feature type="region of interest" description="Disordered" evidence="5">
    <location>
        <begin position="386"/>
        <end position="414"/>
    </location>
</feature>
<dbReference type="InterPro" id="IPR044799">
    <property type="entry name" value="SOG1-like"/>
</dbReference>
<dbReference type="Gene3D" id="2.170.150.80">
    <property type="entry name" value="NAC domain"/>
    <property type="match status" value="1"/>
</dbReference>
<evidence type="ECO:0000256" key="5">
    <source>
        <dbReference type="SAM" id="MobiDB-lite"/>
    </source>
</evidence>
<evidence type="ECO:0000256" key="6">
    <source>
        <dbReference type="SAM" id="Phobius"/>
    </source>
</evidence>
<keyword evidence="1" id="KW-0805">Transcription regulation</keyword>
<evidence type="ECO:0000256" key="1">
    <source>
        <dbReference type="ARBA" id="ARBA00023015"/>
    </source>
</evidence>